<dbReference type="AlphaFoldDB" id="R7VSH5"/>
<feature type="region of interest" description="Disordered" evidence="1">
    <location>
        <begin position="1"/>
        <end position="41"/>
    </location>
</feature>
<protein>
    <submittedName>
        <fullName evidence="2">Uncharacterized protein</fullName>
    </submittedName>
</protein>
<reference evidence="2" key="1">
    <citation type="journal article" date="2013" name="Science">
        <title>Genomic diversity and evolution of the head crest in the rock pigeon.</title>
        <authorList>
            <person name="Shapiro M.D."/>
            <person name="Kronenberg Z."/>
            <person name="Li C."/>
            <person name="Domyan E.T."/>
            <person name="Pan H."/>
            <person name="Campbell M."/>
            <person name="Tan H."/>
            <person name="Huff C.D."/>
            <person name="Hu H."/>
            <person name="Vickrey A.I."/>
            <person name="Nielsen S.C."/>
            <person name="Stringham S.A."/>
            <person name="Hu H."/>
            <person name="Willerslev E."/>
            <person name="Gilbert M.T."/>
            <person name="Yandell M."/>
            <person name="Zhang G."/>
            <person name="Wang J."/>
        </authorList>
    </citation>
    <scope>NUCLEOTIDE SEQUENCE [LARGE SCALE GENOMIC DNA]</scope>
    <source>
        <tissue evidence="2">Blood</tissue>
    </source>
</reference>
<feature type="region of interest" description="Disordered" evidence="1">
    <location>
        <begin position="131"/>
        <end position="160"/>
    </location>
</feature>
<accession>R7VSH5</accession>
<dbReference type="EMBL" id="KB377467">
    <property type="protein sequence ID" value="EMC86139.1"/>
    <property type="molecule type" value="Genomic_DNA"/>
</dbReference>
<organism evidence="2">
    <name type="scientific">Columba livia</name>
    <name type="common">Rock dove</name>
    <dbReference type="NCBI Taxonomy" id="8932"/>
    <lineage>
        <taxon>Eukaryota</taxon>
        <taxon>Metazoa</taxon>
        <taxon>Chordata</taxon>
        <taxon>Craniata</taxon>
        <taxon>Vertebrata</taxon>
        <taxon>Euteleostomi</taxon>
        <taxon>Archelosauria</taxon>
        <taxon>Archosauria</taxon>
        <taxon>Dinosauria</taxon>
        <taxon>Saurischia</taxon>
        <taxon>Theropoda</taxon>
        <taxon>Coelurosauria</taxon>
        <taxon>Aves</taxon>
        <taxon>Neognathae</taxon>
        <taxon>Neoaves</taxon>
        <taxon>Columbimorphae</taxon>
        <taxon>Columbiformes</taxon>
        <taxon>Columbidae</taxon>
        <taxon>Columba</taxon>
    </lineage>
</organism>
<evidence type="ECO:0000313" key="2">
    <source>
        <dbReference type="EMBL" id="EMC86139.1"/>
    </source>
</evidence>
<proteinExistence type="predicted"/>
<name>R7VSH5_COLLI</name>
<sequence>MGAPRDTPSTHGPIWHSWTHPAPTEHPWAHPAPTGPPGTHGVILQLHSTHGCTQRHIQYPQAHLALMDPSCTYRAPMGAATGTPSTHRPTWHLWTHPAPTQHPWVHPEHKDTSSTHGCSHRHTQHPWAHLAPMDSSCTHTAPMGAPSTQEPTAYTKHPQH</sequence>
<evidence type="ECO:0000256" key="1">
    <source>
        <dbReference type="SAM" id="MobiDB-lite"/>
    </source>
</evidence>
<feature type="compositionally biased region" description="Low complexity" evidence="1">
    <location>
        <begin position="29"/>
        <end position="41"/>
    </location>
</feature>
<gene>
    <name evidence="2" type="ORF">A306_05348</name>
</gene>
<feature type="region of interest" description="Disordered" evidence="1">
    <location>
        <begin position="105"/>
        <end position="124"/>
    </location>
</feature>